<feature type="region of interest" description="Disordered" evidence="1">
    <location>
        <begin position="53"/>
        <end position="72"/>
    </location>
</feature>
<dbReference type="AlphaFoldDB" id="A0A1D1UUK4"/>
<dbReference type="Proteomes" id="UP000186922">
    <property type="component" value="Unassembled WGS sequence"/>
</dbReference>
<evidence type="ECO:0000256" key="1">
    <source>
        <dbReference type="SAM" id="MobiDB-lite"/>
    </source>
</evidence>
<organism evidence="2 3">
    <name type="scientific">Ramazzottius varieornatus</name>
    <name type="common">Water bear</name>
    <name type="synonym">Tardigrade</name>
    <dbReference type="NCBI Taxonomy" id="947166"/>
    <lineage>
        <taxon>Eukaryota</taxon>
        <taxon>Metazoa</taxon>
        <taxon>Ecdysozoa</taxon>
        <taxon>Tardigrada</taxon>
        <taxon>Eutardigrada</taxon>
        <taxon>Parachela</taxon>
        <taxon>Hypsibioidea</taxon>
        <taxon>Ramazzottiidae</taxon>
        <taxon>Ramazzottius</taxon>
    </lineage>
</organism>
<protein>
    <submittedName>
        <fullName evidence="2">Uncharacterized protein</fullName>
    </submittedName>
</protein>
<keyword evidence="3" id="KW-1185">Reference proteome</keyword>
<evidence type="ECO:0000313" key="2">
    <source>
        <dbReference type="EMBL" id="GAU93329.1"/>
    </source>
</evidence>
<gene>
    <name evidence="2" type="primary">RvY_05287-1</name>
    <name evidence="2" type="synonym">RvY_05287.1</name>
    <name evidence="2" type="ORF">RvY_05287</name>
</gene>
<evidence type="ECO:0000313" key="3">
    <source>
        <dbReference type="Proteomes" id="UP000186922"/>
    </source>
</evidence>
<sequence length="131" mass="15332">MLLPESRSRSCVVNSYPLRVARRLIHVMNLQFPDPEFPKKYVQFLRAHLRKEKMDEKNGREDKSDRKSRSCDLVSPNSIGGVFHAHYAMEGNVVLLLLNPTVIFVMRRLLRARDWMMTSWGNYLDGRGQIK</sequence>
<feature type="compositionally biased region" description="Basic and acidic residues" evidence="1">
    <location>
        <begin position="53"/>
        <end position="70"/>
    </location>
</feature>
<dbReference type="EMBL" id="BDGG01000002">
    <property type="protein sequence ID" value="GAU93329.1"/>
    <property type="molecule type" value="Genomic_DNA"/>
</dbReference>
<accession>A0A1D1UUK4</accession>
<name>A0A1D1UUK4_RAMVA</name>
<reference evidence="2 3" key="1">
    <citation type="journal article" date="2016" name="Nat. Commun.">
        <title>Extremotolerant tardigrade genome and improved radiotolerance of human cultured cells by tardigrade-unique protein.</title>
        <authorList>
            <person name="Hashimoto T."/>
            <person name="Horikawa D.D."/>
            <person name="Saito Y."/>
            <person name="Kuwahara H."/>
            <person name="Kozuka-Hata H."/>
            <person name="Shin-I T."/>
            <person name="Minakuchi Y."/>
            <person name="Ohishi K."/>
            <person name="Motoyama A."/>
            <person name="Aizu T."/>
            <person name="Enomoto A."/>
            <person name="Kondo K."/>
            <person name="Tanaka S."/>
            <person name="Hara Y."/>
            <person name="Koshikawa S."/>
            <person name="Sagara H."/>
            <person name="Miura T."/>
            <person name="Yokobori S."/>
            <person name="Miyagawa K."/>
            <person name="Suzuki Y."/>
            <person name="Kubo T."/>
            <person name="Oyama M."/>
            <person name="Kohara Y."/>
            <person name="Fujiyama A."/>
            <person name="Arakawa K."/>
            <person name="Katayama T."/>
            <person name="Toyoda A."/>
            <person name="Kunieda T."/>
        </authorList>
    </citation>
    <scope>NUCLEOTIDE SEQUENCE [LARGE SCALE GENOMIC DNA]</scope>
    <source>
        <strain evidence="2 3">YOKOZUNA-1</strain>
    </source>
</reference>
<proteinExistence type="predicted"/>
<comment type="caution">
    <text evidence="2">The sequence shown here is derived from an EMBL/GenBank/DDBJ whole genome shotgun (WGS) entry which is preliminary data.</text>
</comment>